<feature type="coiled-coil region" evidence="1">
    <location>
        <begin position="304"/>
        <end position="331"/>
    </location>
</feature>
<feature type="coiled-coil region" evidence="1">
    <location>
        <begin position="872"/>
        <end position="927"/>
    </location>
</feature>
<organism evidence="3 4">
    <name type="scientific">Pseudoalteromonas aurantia 208</name>
    <dbReference type="NCBI Taxonomy" id="1314867"/>
    <lineage>
        <taxon>Bacteria</taxon>
        <taxon>Pseudomonadati</taxon>
        <taxon>Pseudomonadota</taxon>
        <taxon>Gammaproteobacteria</taxon>
        <taxon>Alteromonadales</taxon>
        <taxon>Pseudoalteromonadaceae</taxon>
        <taxon>Pseudoalteromonas</taxon>
    </lineage>
</organism>
<feature type="coiled-coil region" evidence="1">
    <location>
        <begin position="965"/>
        <end position="1047"/>
    </location>
</feature>
<keyword evidence="3" id="KW-0378">Hydrolase</keyword>
<protein>
    <submittedName>
        <fullName evidence="3">Exonuclease SbcC</fullName>
    </submittedName>
</protein>
<feature type="domain" description="Rad50/SbcC-type AAA" evidence="2">
    <location>
        <begin position="5"/>
        <end position="286"/>
    </location>
</feature>
<sequence length="1217" mass="138600">MKLISVKLHNLASITNAAIDFEQAPLHQSGLFAITGDTGAGKSTLLDAICLALYGKTARLKNDLKNTVAFNGDDIKLNDPRNLLRRGCANGSAEVTFEGQDNMRYMARWKIARARNKVDGRLKTAEHEVFALGDDTLLAQKSAAVKKIEQLIGLNFDQFTRAVLLAQHEFAAFLKASSDERAQLLECLTGTDKFSRLGQIIFEQHKQKKTALEQLRLSLEAYSLLTDEELEDVTNKARKYHNELELFKQQQQGIEQQKSWLQAGELLHSKVSNHTVKLNDINEKITAQSAQFELANLADVVQQIADNRTQADQLNSQITALNTELKKVNAIDHAEAISQQEKRLLEITKITEHAKSDFNRYQPDIIAVRALDTKRSENHSQLTNAKLLAEKAHSTLTQTTQQQHNLHKDLDENTVTQTSLHSILEADPNGTQVLPHWQHLNVLLTQLTQLTQQQHDTQTQYNDAVQQHLKLSEQRAPLLTKLAQHQVDNDQSEAQLEQLKTTLDQLDYEAMQKRRFALQNCIAYKNEQNTIDSELIQLQARLDKTRHQQHTLNQQLKDAEKQTELSKQRLILTQDNYNQVQLRASENISALRAALQPGKECVVCGATEHPYGVEHIDEHWQNLLNDFKQQNEHAEHANQLAQQRYSEHLGAIEQINAQLQVTLQQQAQLKQKWQQIKDQLAALDDIANWTTQDCLSELDSIESQLKQYSALTQQQQAAWQQFQLYQSQLQVTQSALQDLDKSLHSNEQTQQHNTQQLTRVSHDITALYNQAHTLFTDPNWWNVFSTNNQQALSELDSRITLLQTTDIQLNECNTKLLTLKNELSVTMIQIKEQRLHLERTQSTVDTLTALSHQLNAERALLLPLDDSPDQWHQRLQNTLEHAESEQQKLQNTLVQLTQAQQEKTLKLDNLQQQIRQNNEQQHIVEQRFNDWILVQQHDYPQLNSTLVLDILSQDNTQFVKLKALLEQLKIQQNQTQATLAHLQSEHLEHQQLALTDLPLSALEEQYHELNTQREVTQNLWLECNTQLTQHTQNTKQLQSRKVQLLQQQATYEHWHLLDKLLGDATGKKLRNIAQTQTLRILLQYANLHLKNLSKRYKLSVIGQSLDIAIIDKDMADEQRSVNTLSGGESFLVSLALALGLASLSSNKVKIGSLFIDEGFGTLDPETLSVALDALDSLQAQGRKVGVISHVSEMTERVATQIHVKKQPGGYSSITVKG</sequence>
<evidence type="ECO:0000313" key="4">
    <source>
        <dbReference type="Proteomes" id="UP000615755"/>
    </source>
</evidence>
<evidence type="ECO:0000313" key="3">
    <source>
        <dbReference type="EMBL" id="MBE0370242.1"/>
    </source>
</evidence>
<feature type="coiled-coil region" evidence="1">
    <location>
        <begin position="230"/>
        <end position="257"/>
    </location>
</feature>
<dbReference type="Pfam" id="PF13558">
    <property type="entry name" value="SbcC_Walker_B"/>
    <property type="match status" value="1"/>
</dbReference>
<dbReference type="Gene3D" id="3.40.50.300">
    <property type="entry name" value="P-loop containing nucleotide triphosphate hydrolases"/>
    <property type="match status" value="2"/>
</dbReference>
<gene>
    <name evidence="3" type="primary">sbcC</name>
    <name evidence="3" type="ORF">PAUR_b0222</name>
</gene>
<evidence type="ECO:0000256" key="1">
    <source>
        <dbReference type="SAM" id="Coils"/>
    </source>
</evidence>
<feature type="coiled-coil region" evidence="1">
    <location>
        <begin position="482"/>
        <end position="509"/>
    </location>
</feature>
<evidence type="ECO:0000259" key="2">
    <source>
        <dbReference type="Pfam" id="PF13476"/>
    </source>
</evidence>
<reference evidence="3 4" key="1">
    <citation type="submission" date="2015-03" db="EMBL/GenBank/DDBJ databases">
        <title>Genome sequence of Pseudoalteromonas aurantia.</title>
        <authorList>
            <person name="Xie B.-B."/>
            <person name="Rong J.-C."/>
            <person name="Qin Q.-L."/>
            <person name="Zhang Y.-Z."/>
        </authorList>
    </citation>
    <scope>NUCLEOTIDE SEQUENCE [LARGE SCALE GENOMIC DNA]</scope>
    <source>
        <strain evidence="3 4">208</strain>
    </source>
</reference>
<accession>A0ABR9EGX6</accession>
<dbReference type="InterPro" id="IPR027417">
    <property type="entry name" value="P-loop_NTPase"/>
</dbReference>
<feature type="coiled-coil region" evidence="1">
    <location>
        <begin position="624"/>
        <end position="672"/>
    </location>
</feature>
<dbReference type="Pfam" id="PF13476">
    <property type="entry name" value="AAA_23"/>
    <property type="match status" value="1"/>
</dbReference>
<dbReference type="EMBL" id="AQGV01000015">
    <property type="protein sequence ID" value="MBE0370242.1"/>
    <property type="molecule type" value="Genomic_DNA"/>
</dbReference>
<keyword evidence="4" id="KW-1185">Reference proteome</keyword>
<keyword evidence="1" id="KW-0175">Coiled coil</keyword>
<dbReference type="RefSeq" id="WP_192509395.1">
    <property type="nucleotide sequence ID" value="NZ_AQGV01000015.1"/>
</dbReference>
<name>A0ABR9EGX6_9GAMM</name>
<feature type="coiled-coil region" evidence="1">
    <location>
        <begin position="535"/>
        <end position="562"/>
    </location>
</feature>
<proteinExistence type="predicted"/>
<dbReference type="SUPFAM" id="SSF52540">
    <property type="entry name" value="P-loop containing nucleoside triphosphate hydrolases"/>
    <property type="match status" value="2"/>
</dbReference>
<dbReference type="PANTHER" id="PTHR32114">
    <property type="entry name" value="ABC TRANSPORTER ABCH.3"/>
    <property type="match status" value="1"/>
</dbReference>
<dbReference type="PANTHER" id="PTHR32114:SF2">
    <property type="entry name" value="ABC TRANSPORTER ABCH.3"/>
    <property type="match status" value="1"/>
</dbReference>
<dbReference type="InterPro" id="IPR038729">
    <property type="entry name" value="Rad50/SbcC_AAA"/>
</dbReference>
<keyword evidence="3" id="KW-0540">Nuclease</keyword>
<dbReference type="Proteomes" id="UP000615755">
    <property type="component" value="Unassembled WGS sequence"/>
</dbReference>
<keyword evidence="3" id="KW-0269">Exonuclease</keyword>
<comment type="caution">
    <text evidence="3">The sequence shown here is derived from an EMBL/GenBank/DDBJ whole genome shotgun (WGS) entry which is preliminary data.</text>
</comment>
<dbReference type="GO" id="GO:0004527">
    <property type="term" value="F:exonuclease activity"/>
    <property type="evidence" value="ECO:0007669"/>
    <property type="project" value="UniProtKB-KW"/>
</dbReference>